<dbReference type="GO" id="GO:0016887">
    <property type="term" value="F:ATP hydrolysis activity"/>
    <property type="evidence" value="ECO:0007669"/>
    <property type="project" value="InterPro"/>
</dbReference>
<evidence type="ECO:0000256" key="6">
    <source>
        <dbReference type="ARBA" id="ARBA00022840"/>
    </source>
</evidence>
<evidence type="ECO:0000313" key="12">
    <source>
        <dbReference type="EMBL" id="KAF4457560.1"/>
    </source>
</evidence>
<keyword evidence="3" id="KW-0547">Nucleotide-binding</keyword>
<dbReference type="EMBL" id="JAADJG010000022">
    <property type="protein sequence ID" value="KAF4457560.1"/>
    <property type="molecule type" value="Genomic_DNA"/>
</dbReference>
<comment type="caution">
    <text evidence="12">The sequence shown here is derived from an EMBL/GenBank/DDBJ whole genome shotgun (WGS) entry which is preliminary data.</text>
</comment>
<feature type="region of interest" description="Disordered" evidence="9">
    <location>
        <begin position="1838"/>
        <end position="1869"/>
    </location>
</feature>
<keyword evidence="6" id="KW-0067">ATP-binding</keyword>
<feature type="compositionally biased region" description="Basic residues" evidence="9">
    <location>
        <begin position="1851"/>
        <end position="1861"/>
    </location>
</feature>
<feature type="region of interest" description="Disordered" evidence="9">
    <location>
        <begin position="833"/>
        <end position="853"/>
    </location>
</feature>
<sequence length="1922" mass="218626">MDGIECDPYSWDVGVVVKKLCTPDASWTRDTSLLAQRIQEEEIDGKTLLTFEHVCSRQELMDCLGIRIARHKAALVEAIVTLRSRSKGYWQWQQDFQRKQSICFNEGTEAPTPGATVRVHSPNLPNGDQQKENGMPGLVPVQNRMLPHALEKPLRQDPSIENHVHQPQEDPLLHPTLHPHQSPIHEPPDRVPAVDERSSKRRRVVPMLLTDKPSNIDPAFLPTEADLLDHTAEKAGLKFADDDSRDFPWENAPLDAYLGDGKILREDTITPVGMLSSLIREDEDTFAAVSLHRIPPARRLVANKTLKRLLTGRDRITRHSSRSPSHLSDQSDTILELADLDNELDPETLREIKEEELENEKLNALSDEGQPYPFVTPERIAEILNESIAAIEANWKEKKLPKYERKAYGLWQKSRRYGTKKQQFQHAYKTAKHLIDRIGKIRLEIQKSDWTAEAHYREAAKNLEQSLEDKMYQEWFMKMLESSKPPPKPQGVARPKPAAVRKPNNLMEELLTSSEEEDFIVPDDHMDVIEDGLTGDRHSPLDLMKEEPVDFGTDFVDLTQEDMDEPIGMGFDLTNAIDLTSPVKSANSPFPVEEEDFVPRNRLFERNIPETDLLGNDITENDAPAPHINESQPSVGAVPDDRNTGDQSHELPSETAQFHLPREFDNLRPPSIESFGDLQQLTSQSLRNYVKANDRWRLLIGEMWHMEHARRKSAVDLILSDHSNAVWNNHLSPYLDNPLKSTTELNQDTPKLVAFDVARLFHCFAQCQHTTEEQMLAYGAEKMNNRLKKACLKFWEPFCMFVEALIPHFPQDSQIYRQDADIIDDLFPEDEEDELDELDDDLEDEDEGRRRPKEKEIIRDKAAVDLRERENQRLKEQEARRKKLRETLASSSLVSGDKTRLIINESKEEDQSLIYIHEYIGSRIKDHQIDGVRFIWNQIVREPSLRQGCLLAHTMGLGKTMQVITVLVALAEAAQSEDPSVVAQIPKDLREPRILVLCPAALVDNWMDELLKWAPENLLGELRKVSANMSLQERSATVTAWASGKGVLTIGYNMFKKVLHMSEDLEDLMTNTPNVVVADEAHNMKNRDSKTNLACSRFRTNSRIALTGSPLSNSVLEYFAMIDWVAPNFLGPYSEFREIYAAPVERGLYHDSTKFEKRKAQMKLKALEQLVAPKVNRRTIAALKDELPPKQEFIIFVPPTEPQKQLYQLYIKGVSREGADSQAETFAAINHLGLICSHPRCFEAKVRDIQKGNLSSGDDEEETKDKSFPKSMIQHFLKALHSFPDLDTPTLSLKTELLTTILDEARKVNDKVLIFSQSLHTLDYLENMCRMQRRTICRLDGKTPVATRQEQTKDFNEGSKEVFLISTTAGGVGLNIQGANRVVIFDVRYNPMHEQQAVGRAYRIGQQKPVFVYRFMVAGTFEDNLHNKQVFKMQLASRVVDKKNPISWSKRKGDVVSEIRYRPATDLNPFFGKDHILDKLIDHRKNGEAIRSIVTTDTFEEEDLGAALTEEENKQVAEMIKLNHLRATDPDEYERTKGRVELMEQVRLQKEQEQLFRPSSLSQQSPHPSFDGTSDMPGHTQSPPSVTAPAHGEDTLGARKPPLEANTMIRPPSQQPTALAQGTAPMPMAGANTFFGEHRHSEPDVAQRSEPAATVRQQPPIPNQSSQGPLQPTSSRIPPTGSTHPAPLTSTPLISASNQELKSNQNPVNSSRPPAIFKQGGVFNVTEIPAKVEFERRLGESARRLQERNLPLTRGDPIEIAKSLTALVNQIRKKDEFGLLPDTRHWKVLNRLVLHEKFVIALISGYLSPEYVATTEEEVLEKRVETINELDEMEISARAQEKANSPDPNNIRRRSSHHGEKRSRATDDIKVMREAMDNRRNRAFRLPPWANKAFDEEKSRASPAMEIPERQFGFRDETSRSR</sequence>
<evidence type="ECO:0000259" key="11">
    <source>
        <dbReference type="PROSITE" id="PS51194"/>
    </source>
</evidence>
<dbReference type="OrthoDB" id="2020972at2759"/>
<proteinExistence type="inferred from homology"/>
<keyword evidence="5" id="KW-0347">Helicase</keyword>
<dbReference type="InterPro" id="IPR049730">
    <property type="entry name" value="SNF2/RAD54-like_C"/>
</dbReference>
<dbReference type="CDD" id="cd18793">
    <property type="entry name" value="SF2_C_SNF"/>
    <property type="match status" value="1"/>
</dbReference>
<evidence type="ECO:0000256" key="5">
    <source>
        <dbReference type="ARBA" id="ARBA00022806"/>
    </source>
</evidence>
<keyword evidence="13" id="KW-1185">Reference proteome</keyword>
<dbReference type="PANTHER" id="PTHR45797">
    <property type="entry name" value="RAD54-LIKE"/>
    <property type="match status" value="1"/>
</dbReference>
<reference evidence="12" key="1">
    <citation type="submission" date="2020-01" db="EMBL/GenBank/DDBJ databases">
        <title>Identification and distribution of gene clusters putatively required for synthesis of sphingolipid metabolism inhibitors in phylogenetically diverse species of the filamentous fungus Fusarium.</title>
        <authorList>
            <person name="Kim H.-S."/>
            <person name="Busman M."/>
            <person name="Brown D.W."/>
            <person name="Divon H."/>
            <person name="Uhlig S."/>
            <person name="Proctor R.H."/>
        </authorList>
    </citation>
    <scope>NUCLEOTIDE SEQUENCE</scope>
    <source>
        <strain evidence="12">NRRL 53441</strain>
    </source>
</reference>
<feature type="compositionally biased region" description="Polar residues" evidence="9">
    <location>
        <begin position="1663"/>
        <end position="1692"/>
    </location>
</feature>
<dbReference type="GO" id="GO:0005634">
    <property type="term" value="C:nucleus"/>
    <property type="evidence" value="ECO:0007669"/>
    <property type="project" value="UniProtKB-SubCell"/>
</dbReference>
<feature type="compositionally biased region" description="Low complexity" evidence="9">
    <location>
        <begin position="1558"/>
        <end position="1569"/>
    </location>
</feature>
<feature type="domain" description="Helicase ATP-binding" evidence="10">
    <location>
        <begin position="940"/>
        <end position="1128"/>
    </location>
</feature>
<evidence type="ECO:0000256" key="3">
    <source>
        <dbReference type="ARBA" id="ARBA00022741"/>
    </source>
</evidence>
<dbReference type="InterPro" id="IPR014001">
    <property type="entry name" value="Helicase_ATP-bd"/>
</dbReference>
<dbReference type="InterPro" id="IPR038718">
    <property type="entry name" value="SNF2-like_sf"/>
</dbReference>
<dbReference type="Proteomes" id="UP000605986">
    <property type="component" value="Unassembled WGS sequence"/>
</dbReference>
<dbReference type="Pfam" id="PF00271">
    <property type="entry name" value="Helicase_C"/>
    <property type="match status" value="1"/>
</dbReference>
<dbReference type="InterPro" id="IPR027417">
    <property type="entry name" value="P-loop_NTPase"/>
</dbReference>
<feature type="region of interest" description="Disordered" evidence="9">
    <location>
        <begin position="612"/>
        <end position="657"/>
    </location>
</feature>
<dbReference type="Gene3D" id="3.40.50.10810">
    <property type="entry name" value="Tandem AAA-ATPase domain"/>
    <property type="match status" value="1"/>
</dbReference>
<dbReference type="PROSITE" id="PS51192">
    <property type="entry name" value="HELICASE_ATP_BIND_1"/>
    <property type="match status" value="1"/>
</dbReference>
<evidence type="ECO:0000256" key="4">
    <source>
        <dbReference type="ARBA" id="ARBA00022801"/>
    </source>
</evidence>
<feature type="region of interest" description="Disordered" evidence="9">
    <location>
        <begin position="1552"/>
        <end position="1692"/>
    </location>
</feature>
<dbReference type="InterPro" id="IPR056026">
    <property type="entry name" value="DUF7607"/>
</dbReference>
<evidence type="ECO:0000259" key="10">
    <source>
        <dbReference type="PROSITE" id="PS51192"/>
    </source>
</evidence>
<dbReference type="GO" id="GO:0004386">
    <property type="term" value="F:helicase activity"/>
    <property type="evidence" value="ECO:0007669"/>
    <property type="project" value="UniProtKB-KW"/>
</dbReference>
<feature type="compositionally biased region" description="Basic and acidic residues" evidence="9">
    <location>
        <begin position="639"/>
        <end position="652"/>
    </location>
</feature>
<gene>
    <name evidence="12" type="ORF">F53441_610</name>
</gene>
<dbReference type="GO" id="GO:0005524">
    <property type="term" value="F:ATP binding"/>
    <property type="evidence" value="ECO:0007669"/>
    <property type="project" value="UniProtKB-KW"/>
</dbReference>
<evidence type="ECO:0000256" key="8">
    <source>
        <dbReference type="ARBA" id="ARBA00023242"/>
    </source>
</evidence>
<dbReference type="SMART" id="SM00487">
    <property type="entry name" value="DEXDc"/>
    <property type="match status" value="1"/>
</dbReference>
<feature type="region of interest" description="Disordered" evidence="9">
    <location>
        <begin position="161"/>
        <end position="198"/>
    </location>
</feature>
<dbReference type="SMART" id="SM00490">
    <property type="entry name" value="HELICc"/>
    <property type="match status" value="1"/>
</dbReference>
<dbReference type="Pfam" id="PF24580">
    <property type="entry name" value="DUF7607"/>
    <property type="match status" value="1"/>
</dbReference>
<keyword evidence="4" id="KW-0378">Hydrolase</keyword>
<dbReference type="SUPFAM" id="SSF52540">
    <property type="entry name" value="P-loop containing nucleoside triphosphate hydrolases"/>
    <property type="match status" value="2"/>
</dbReference>
<organism evidence="12 13">
    <name type="scientific">Fusarium austroafricanum</name>
    <dbReference type="NCBI Taxonomy" id="2364996"/>
    <lineage>
        <taxon>Eukaryota</taxon>
        <taxon>Fungi</taxon>
        <taxon>Dikarya</taxon>
        <taxon>Ascomycota</taxon>
        <taxon>Pezizomycotina</taxon>
        <taxon>Sordariomycetes</taxon>
        <taxon>Hypocreomycetidae</taxon>
        <taxon>Hypocreales</taxon>
        <taxon>Nectriaceae</taxon>
        <taxon>Fusarium</taxon>
        <taxon>Fusarium concolor species complex</taxon>
    </lineage>
</organism>
<comment type="similarity">
    <text evidence="2">Belongs to the SNF2/RAD54 helicase family.</text>
</comment>
<comment type="subcellular location">
    <subcellularLocation>
        <location evidence="1">Nucleus</location>
    </subcellularLocation>
</comment>
<dbReference type="PROSITE" id="PS51194">
    <property type="entry name" value="HELICASE_CTER"/>
    <property type="match status" value="1"/>
</dbReference>
<feature type="compositionally biased region" description="Basic and acidic residues" evidence="9">
    <location>
        <begin position="161"/>
        <end position="172"/>
    </location>
</feature>
<feature type="compositionally biased region" description="Basic and acidic residues" evidence="9">
    <location>
        <begin position="1636"/>
        <end position="1647"/>
    </location>
</feature>
<dbReference type="InterPro" id="IPR044574">
    <property type="entry name" value="ARIP4-like"/>
</dbReference>
<keyword evidence="8" id="KW-0539">Nucleus</keyword>
<evidence type="ECO:0000313" key="13">
    <source>
        <dbReference type="Proteomes" id="UP000605986"/>
    </source>
</evidence>
<feature type="region of interest" description="Disordered" evidence="9">
    <location>
        <begin position="1891"/>
        <end position="1922"/>
    </location>
</feature>
<feature type="compositionally biased region" description="Acidic residues" evidence="9">
    <location>
        <begin position="833"/>
        <end position="846"/>
    </location>
</feature>
<dbReference type="InterPro" id="IPR000330">
    <property type="entry name" value="SNF2_N"/>
</dbReference>
<feature type="compositionally biased region" description="Basic and acidic residues" evidence="9">
    <location>
        <begin position="1907"/>
        <end position="1922"/>
    </location>
</feature>
<evidence type="ECO:0000256" key="2">
    <source>
        <dbReference type="ARBA" id="ARBA00007025"/>
    </source>
</evidence>
<accession>A0A8H4P3A5</accession>
<feature type="compositionally biased region" description="Basic and acidic residues" evidence="9">
    <location>
        <begin position="186"/>
        <end position="198"/>
    </location>
</feature>
<protein>
    <submittedName>
        <fullName evidence="12">Uncharacterized protein</fullName>
    </submittedName>
</protein>
<keyword evidence="7" id="KW-0238">DNA-binding</keyword>
<dbReference type="Pfam" id="PF00176">
    <property type="entry name" value="SNF2-rel_dom"/>
    <property type="match status" value="1"/>
</dbReference>
<evidence type="ECO:0000256" key="9">
    <source>
        <dbReference type="SAM" id="MobiDB-lite"/>
    </source>
</evidence>
<dbReference type="GO" id="GO:0003677">
    <property type="term" value="F:DNA binding"/>
    <property type="evidence" value="ECO:0007669"/>
    <property type="project" value="UniProtKB-KW"/>
</dbReference>
<dbReference type="InterPro" id="IPR001650">
    <property type="entry name" value="Helicase_C-like"/>
</dbReference>
<evidence type="ECO:0000256" key="1">
    <source>
        <dbReference type="ARBA" id="ARBA00004123"/>
    </source>
</evidence>
<dbReference type="PANTHER" id="PTHR45797:SF1">
    <property type="entry name" value="HELICASE ARIP4"/>
    <property type="match status" value="1"/>
</dbReference>
<dbReference type="Gene3D" id="3.40.50.300">
    <property type="entry name" value="P-loop containing nucleotide triphosphate hydrolases"/>
    <property type="match status" value="1"/>
</dbReference>
<feature type="domain" description="Helicase C-terminal" evidence="11">
    <location>
        <begin position="1297"/>
        <end position="1446"/>
    </location>
</feature>
<evidence type="ECO:0000256" key="7">
    <source>
        <dbReference type="ARBA" id="ARBA00023125"/>
    </source>
</evidence>
<name>A0A8H4P3A5_9HYPO</name>